<proteinExistence type="predicted"/>
<gene>
    <name evidence="1" type="ORF">N8M53_10345</name>
</gene>
<dbReference type="Proteomes" id="UP001164748">
    <property type="component" value="Chromosome"/>
</dbReference>
<evidence type="ECO:0008006" key="3">
    <source>
        <dbReference type="Google" id="ProtNLM"/>
    </source>
</evidence>
<organism evidence="1 2">
    <name type="scientific">Salinivibrio kushneri</name>
    <dbReference type="NCBI Taxonomy" id="1908198"/>
    <lineage>
        <taxon>Bacteria</taxon>
        <taxon>Pseudomonadati</taxon>
        <taxon>Pseudomonadota</taxon>
        <taxon>Gammaproteobacteria</taxon>
        <taxon>Vibrionales</taxon>
        <taxon>Vibrionaceae</taxon>
        <taxon>Salinivibrio</taxon>
    </lineage>
</organism>
<dbReference type="AlphaFoldDB" id="A0AA47KJZ6"/>
<dbReference type="PROSITE" id="PS51257">
    <property type="entry name" value="PROKAR_LIPOPROTEIN"/>
    <property type="match status" value="1"/>
</dbReference>
<dbReference type="EMBL" id="CP114588">
    <property type="protein sequence ID" value="WBA08213.1"/>
    <property type="molecule type" value="Genomic_DNA"/>
</dbReference>
<sequence>MKKTLVVAGMCAALAGCGGVNNALLEKNKSVEYYRIFDIKTDSDRYTVAEAASDGLGKNVNSATEATPIPNFSEPPEKPGRFTLTNPFQGSQLAALAGATGSVGMKVATCDGAVWTAKAVRDISGQSNLNLTACLWQYQDGYHLDTYATFNKKEGGLMQISRDMASAMVGTPEEWTEKTILDIAKQIKEETGAKITYLEGYPKMADTPWVDKLD</sequence>
<accession>A0AA47KJZ6</accession>
<name>A0AA47KJZ6_9GAMM</name>
<reference evidence="1" key="1">
    <citation type="submission" date="2022-09" db="EMBL/GenBank/DDBJ databases">
        <authorList>
            <person name="Li Z.-J."/>
        </authorList>
    </citation>
    <scope>NUCLEOTIDE SEQUENCE</scope>
    <source>
        <strain evidence="1">TGB11</strain>
    </source>
</reference>
<protein>
    <recommendedName>
        <fullName evidence="3">Lipoprotein</fullName>
    </recommendedName>
</protein>
<evidence type="ECO:0000313" key="2">
    <source>
        <dbReference type="Proteomes" id="UP001164748"/>
    </source>
</evidence>
<evidence type="ECO:0000313" key="1">
    <source>
        <dbReference type="EMBL" id="WBA08213.1"/>
    </source>
</evidence>
<dbReference type="RefSeq" id="WP_269578718.1">
    <property type="nucleotide sequence ID" value="NZ_CP114588.1"/>
</dbReference>